<dbReference type="InterPro" id="IPR000792">
    <property type="entry name" value="Tscrpt_reg_LuxR_C"/>
</dbReference>
<sequence>MSRTRSWPGLLGRRSECDTLSGLVAAAKAGRSQVLVLRGEAGIGKTALLDVLLERAAGCRVARAAGVESEMELAFAGLHQLCSPHLERLDKLPDPQAEALGTAFGLRPGSTPDRFLVGLAVLALLSEVAEERPLICVVDDAQWLDRASAQALGFVARRLAHERVAMVFAVRASDEEPELSGFPELVVRGLSACDAAALLESSVTGVLDPRVRDRILAESHGNPLALLELPRGLSAADLSFGGQTGHSATPLVQQLEQGFLRQAAPLPPQARRLLLTAAAEPVGDVQLLWRAAERLGIGSAAAAAAETSGLVELRDRARFRHPLVRSAVYRSATPAERREVHRALSEVTDPATDPDRRAWHRARAAVGPDEDTAAELERSAGRAFSHGGLAAAAAFLEQAAALTPDPARRAGRSLDAAQAKVHAGALDDAAALLATADEGPLGDAGRARIDLLRAEISFAANRGNESLPLLLPAARRLEPLDARLCRDTYLDALSAALFAGRLAAGPGARQVAEAVRGAPTPDAPRKGDALLAGLAVLFTDGYASAAPLLHRAVRAFVAEELTLDEALRSAWLAAATAASLWDDGSWDVLTRRHLDVARDSGALSALPLALHTRAVVHLFTGELATAASLVEEVRSVTEVTRSSLAPYGEVGLHAVRGDAAQAEPLIDNCLEDVTARGEGAGATMVQWARAVLCNGLGRYEDALRAAREAAASALELGPPKWALAELVEAGVRTRDTEAAAAALDELSTMTRASGTEWALGIEAGGRALLSEGRAAEELHVEAIDRLGRTTVRVELARARLRYGEWLRREGRRVDARAQLRPAHEALTAMGVDAFAERARHELLATGEVVRKRTSETTGELTAQEAHIAGLATRGLTNREIGAELYLSPRTVEWHLRKVFTKLEVSTRRELRRALSHRAAIAI</sequence>
<dbReference type="InterPro" id="IPR041664">
    <property type="entry name" value="AAA_16"/>
</dbReference>
<dbReference type="GO" id="GO:0004016">
    <property type="term" value="F:adenylate cyclase activity"/>
    <property type="evidence" value="ECO:0007669"/>
    <property type="project" value="TreeGrafter"/>
</dbReference>
<dbReference type="PANTHER" id="PTHR16305:SF35">
    <property type="entry name" value="TRANSCRIPTIONAL ACTIVATOR DOMAIN"/>
    <property type="match status" value="1"/>
</dbReference>
<dbReference type="Gene3D" id="3.40.50.300">
    <property type="entry name" value="P-loop containing nucleotide triphosphate hydrolases"/>
    <property type="match status" value="1"/>
</dbReference>
<dbReference type="InterPro" id="IPR036388">
    <property type="entry name" value="WH-like_DNA-bd_sf"/>
</dbReference>
<dbReference type="Pfam" id="PF13191">
    <property type="entry name" value="AAA_16"/>
    <property type="match status" value="1"/>
</dbReference>
<dbReference type="InterPro" id="IPR016032">
    <property type="entry name" value="Sig_transdc_resp-reg_C-effctor"/>
</dbReference>
<dbReference type="CDD" id="cd06170">
    <property type="entry name" value="LuxR_C_like"/>
    <property type="match status" value="1"/>
</dbReference>
<dbReference type="GO" id="GO:0006355">
    <property type="term" value="P:regulation of DNA-templated transcription"/>
    <property type="evidence" value="ECO:0007669"/>
    <property type="project" value="InterPro"/>
</dbReference>
<dbReference type="SUPFAM" id="SSF46894">
    <property type="entry name" value="C-terminal effector domain of the bipartite response regulators"/>
    <property type="match status" value="1"/>
</dbReference>
<evidence type="ECO:0000259" key="3">
    <source>
        <dbReference type="PROSITE" id="PS50043"/>
    </source>
</evidence>
<accession>A0A1M7SF53</accession>
<evidence type="ECO:0000256" key="1">
    <source>
        <dbReference type="ARBA" id="ARBA00022741"/>
    </source>
</evidence>
<dbReference type="SUPFAM" id="SSF52540">
    <property type="entry name" value="P-loop containing nucleoside triphosphate hydrolases"/>
    <property type="match status" value="1"/>
</dbReference>
<evidence type="ECO:0000256" key="2">
    <source>
        <dbReference type="ARBA" id="ARBA00022840"/>
    </source>
</evidence>
<feature type="domain" description="HTH luxR-type" evidence="3">
    <location>
        <begin position="853"/>
        <end position="917"/>
    </location>
</feature>
<dbReference type="EMBL" id="FRDM01000002">
    <property type="protein sequence ID" value="SHN57111.1"/>
    <property type="molecule type" value="Genomic_DNA"/>
</dbReference>
<organism evidence="4 5">
    <name type="scientific">Geodermatophilus obscurus</name>
    <dbReference type="NCBI Taxonomy" id="1861"/>
    <lineage>
        <taxon>Bacteria</taxon>
        <taxon>Bacillati</taxon>
        <taxon>Actinomycetota</taxon>
        <taxon>Actinomycetes</taxon>
        <taxon>Geodermatophilales</taxon>
        <taxon>Geodermatophilaceae</taxon>
        <taxon>Geodermatophilus</taxon>
    </lineage>
</organism>
<dbReference type="PROSITE" id="PS50043">
    <property type="entry name" value="HTH_LUXR_2"/>
    <property type="match status" value="1"/>
</dbReference>
<dbReference type="Gene3D" id="1.10.10.10">
    <property type="entry name" value="Winged helix-like DNA-binding domain superfamily/Winged helix DNA-binding domain"/>
    <property type="match status" value="1"/>
</dbReference>
<keyword evidence="2" id="KW-0067">ATP-binding</keyword>
<dbReference type="GO" id="GO:0005737">
    <property type="term" value="C:cytoplasm"/>
    <property type="evidence" value="ECO:0007669"/>
    <property type="project" value="TreeGrafter"/>
</dbReference>
<dbReference type="SMART" id="SM00421">
    <property type="entry name" value="HTH_LUXR"/>
    <property type="match status" value="1"/>
</dbReference>
<evidence type="ECO:0000313" key="4">
    <source>
        <dbReference type="EMBL" id="SHN57111.1"/>
    </source>
</evidence>
<dbReference type="GO" id="GO:0005524">
    <property type="term" value="F:ATP binding"/>
    <property type="evidence" value="ECO:0007669"/>
    <property type="project" value="UniProtKB-KW"/>
</dbReference>
<proteinExistence type="predicted"/>
<dbReference type="PANTHER" id="PTHR16305">
    <property type="entry name" value="TESTICULAR SOLUBLE ADENYLYL CYCLASE"/>
    <property type="match status" value="1"/>
</dbReference>
<dbReference type="Pfam" id="PF00196">
    <property type="entry name" value="GerE"/>
    <property type="match status" value="1"/>
</dbReference>
<reference evidence="4 5" key="1">
    <citation type="submission" date="2016-12" db="EMBL/GenBank/DDBJ databases">
        <authorList>
            <person name="Song W.-J."/>
            <person name="Kurnit D.M."/>
        </authorList>
    </citation>
    <scope>NUCLEOTIDE SEQUENCE [LARGE SCALE GENOMIC DNA]</scope>
    <source>
        <strain evidence="4 5">DSM 43162</strain>
    </source>
</reference>
<keyword evidence="1" id="KW-0547">Nucleotide-binding</keyword>
<dbReference type="InterPro" id="IPR027417">
    <property type="entry name" value="P-loop_NTPase"/>
</dbReference>
<dbReference type="PRINTS" id="PR00038">
    <property type="entry name" value="HTHLUXR"/>
</dbReference>
<dbReference type="RefSeq" id="WP_072913519.1">
    <property type="nucleotide sequence ID" value="NZ_FRDM01000002.1"/>
</dbReference>
<protein>
    <submittedName>
        <fullName evidence="4">Regulatory protein, luxR family</fullName>
    </submittedName>
</protein>
<gene>
    <name evidence="4" type="ORF">SAMN05660350_00750</name>
</gene>
<dbReference type="GO" id="GO:0003677">
    <property type="term" value="F:DNA binding"/>
    <property type="evidence" value="ECO:0007669"/>
    <property type="project" value="InterPro"/>
</dbReference>
<dbReference type="Proteomes" id="UP000184428">
    <property type="component" value="Unassembled WGS sequence"/>
</dbReference>
<evidence type="ECO:0000313" key="5">
    <source>
        <dbReference type="Proteomes" id="UP000184428"/>
    </source>
</evidence>
<dbReference type="AlphaFoldDB" id="A0A1M7SF53"/>
<name>A0A1M7SF53_9ACTN</name>
<dbReference type="OrthoDB" id="3178131at2"/>